<evidence type="ECO:0000313" key="4">
    <source>
        <dbReference type="Proteomes" id="UP000030651"/>
    </source>
</evidence>
<dbReference type="GeneID" id="19268984"/>
<dbReference type="PANTHER" id="PTHR43647:SF2">
    <property type="entry name" value="DEHYDROGENASE"/>
    <property type="match status" value="1"/>
</dbReference>
<dbReference type="RefSeq" id="XP_007830743.1">
    <property type="nucleotide sequence ID" value="XM_007832552.1"/>
</dbReference>
<dbReference type="InterPro" id="IPR002347">
    <property type="entry name" value="SDR_fam"/>
</dbReference>
<dbReference type="KEGG" id="pfy:PFICI_03971"/>
<dbReference type="Gene3D" id="3.40.50.720">
    <property type="entry name" value="NAD(P)-binding Rossmann-like Domain"/>
    <property type="match status" value="1"/>
</dbReference>
<keyword evidence="4" id="KW-1185">Reference proteome</keyword>
<dbReference type="EC" id="1.1.1.270" evidence="2"/>
<evidence type="ECO:0000256" key="2">
    <source>
        <dbReference type="ARBA" id="ARBA00023621"/>
    </source>
</evidence>
<dbReference type="PRINTS" id="PR00081">
    <property type="entry name" value="GDHRDH"/>
</dbReference>
<protein>
    <recommendedName>
        <fullName evidence="2">3beta-hydroxysteroid 3-dehydrogenase</fullName>
        <ecNumber evidence="2">1.1.1.270</ecNumber>
    </recommendedName>
</protein>
<reference evidence="4" key="1">
    <citation type="journal article" date="2015" name="BMC Genomics">
        <title>Genomic and transcriptomic analysis of the endophytic fungus Pestalotiopsis fici reveals its lifestyle and high potential for synthesis of natural products.</title>
        <authorList>
            <person name="Wang X."/>
            <person name="Zhang X."/>
            <person name="Liu L."/>
            <person name="Xiang M."/>
            <person name="Wang W."/>
            <person name="Sun X."/>
            <person name="Che Y."/>
            <person name="Guo L."/>
            <person name="Liu G."/>
            <person name="Guo L."/>
            <person name="Wang C."/>
            <person name="Yin W.B."/>
            <person name="Stadler M."/>
            <person name="Zhang X."/>
            <person name="Liu X."/>
        </authorList>
    </citation>
    <scope>NUCLEOTIDE SEQUENCE [LARGE SCALE GENOMIC DNA]</scope>
    <source>
        <strain evidence="4">W106-1 / CGMCC3.15140</strain>
    </source>
</reference>
<dbReference type="HOGENOM" id="CLU_1288705_0_0_1"/>
<dbReference type="PANTHER" id="PTHR43647">
    <property type="entry name" value="DEHYDROGENASE"/>
    <property type="match status" value="1"/>
</dbReference>
<comment type="pathway">
    <text evidence="1">Steroid biosynthesis; zymosterol biosynthesis; zymosterol from lanosterol: step 5/6.</text>
</comment>
<gene>
    <name evidence="3" type="ORF">PFICI_03971</name>
</gene>
<dbReference type="AlphaFoldDB" id="W3XL17"/>
<dbReference type="Proteomes" id="UP000030651">
    <property type="component" value="Unassembled WGS sequence"/>
</dbReference>
<dbReference type="GO" id="GO:0005811">
    <property type="term" value="C:lipid droplet"/>
    <property type="evidence" value="ECO:0007669"/>
    <property type="project" value="TreeGrafter"/>
</dbReference>
<accession>W3XL17</accession>
<dbReference type="GO" id="GO:0000253">
    <property type="term" value="F:3-beta-hydroxysteroid 3-dehydrogenase (NADP+) activity"/>
    <property type="evidence" value="ECO:0007669"/>
    <property type="project" value="UniProtKB-EC"/>
</dbReference>
<organism evidence="3 4">
    <name type="scientific">Pestalotiopsis fici (strain W106-1 / CGMCC3.15140)</name>
    <dbReference type="NCBI Taxonomy" id="1229662"/>
    <lineage>
        <taxon>Eukaryota</taxon>
        <taxon>Fungi</taxon>
        <taxon>Dikarya</taxon>
        <taxon>Ascomycota</taxon>
        <taxon>Pezizomycotina</taxon>
        <taxon>Sordariomycetes</taxon>
        <taxon>Xylariomycetidae</taxon>
        <taxon>Amphisphaeriales</taxon>
        <taxon>Sporocadaceae</taxon>
        <taxon>Pestalotiopsis</taxon>
    </lineage>
</organism>
<name>W3XL17_PESFW</name>
<sequence length="215" mass="23735">MSSALEGTIVLTGANGGLGSAIAARIVATTGLESYHAIYVVRNASSARALRSALKETNSSHTHDIVPMDLSDLDQVRETVVRINARITAAEIPPIRALILNAGYTEMAQQTFTKDGLDTTFVANYLGHWLMTIMLLQSLDRQAGRIVVLGSWSHDPYDPQNKASRQFEDDKYKTIYHDNTESIAKGTWSSPQEDQSWMSGHRRYGAAKLCEVMMM</sequence>
<proteinExistence type="predicted"/>
<evidence type="ECO:0000256" key="1">
    <source>
        <dbReference type="ARBA" id="ARBA00023589"/>
    </source>
</evidence>
<dbReference type="GO" id="GO:0005741">
    <property type="term" value="C:mitochondrial outer membrane"/>
    <property type="evidence" value="ECO:0007669"/>
    <property type="project" value="TreeGrafter"/>
</dbReference>
<dbReference type="InterPro" id="IPR051593">
    <property type="entry name" value="Ergosterol_Biosynth_ERG27"/>
</dbReference>
<dbReference type="InParanoid" id="W3XL17"/>
<dbReference type="InterPro" id="IPR036291">
    <property type="entry name" value="NAD(P)-bd_dom_sf"/>
</dbReference>
<dbReference type="GO" id="GO:0005789">
    <property type="term" value="C:endoplasmic reticulum membrane"/>
    <property type="evidence" value="ECO:0007669"/>
    <property type="project" value="TreeGrafter"/>
</dbReference>
<dbReference type="eggNOG" id="KOG1208">
    <property type="taxonomic scope" value="Eukaryota"/>
</dbReference>
<dbReference type="Pfam" id="PF00106">
    <property type="entry name" value="adh_short"/>
    <property type="match status" value="1"/>
</dbReference>
<evidence type="ECO:0000313" key="3">
    <source>
        <dbReference type="EMBL" id="ETS85946.1"/>
    </source>
</evidence>
<dbReference type="SUPFAM" id="SSF51735">
    <property type="entry name" value="NAD(P)-binding Rossmann-fold domains"/>
    <property type="match status" value="1"/>
</dbReference>
<dbReference type="OrthoDB" id="191139at2759"/>
<dbReference type="EMBL" id="KI912110">
    <property type="protein sequence ID" value="ETS85946.1"/>
    <property type="molecule type" value="Genomic_DNA"/>
</dbReference>